<dbReference type="EMBL" id="CU928178">
    <property type="protein sequence ID" value="CAR28752.1"/>
    <property type="molecule type" value="Genomic_DNA"/>
</dbReference>
<dbReference type="FunCoup" id="C5DY91">
    <property type="interactions" value="54"/>
</dbReference>
<name>C5DY91_ZYGRC</name>
<evidence type="ECO:0000313" key="3">
    <source>
        <dbReference type="Proteomes" id="UP000008536"/>
    </source>
</evidence>
<dbReference type="KEGG" id="zro:ZYRO0F11198g"/>
<accession>C5DY91</accession>
<dbReference type="AlphaFoldDB" id="C5DY91"/>
<sequence length="222" mass="24742">MSQLIEVYNCIDGAENKTRKGDLSESLSSYKHAIELLNGLECQGVSLEIIHAIQLLRQDIDARIKELESLIEGQKPISAAAVAAAVAKNGSLASSTGSTAKTRGWDSPRNLNSSVMGPPGDPLLASIFGKLQANLVNSICEQFKEEDPHIVGEVENRVRQQLVRFKKELGLYEQKKSKDYSVRFEQAINENKKLSNQILKLRGRWDSLVESAKQRRSRQHED</sequence>
<reference evidence="2 3" key="1">
    <citation type="journal article" date="2009" name="Genome Res.">
        <title>Comparative genomics of protoploid Saccharomycetaceae.</title>
        <authorList>
            <consortium name="The Genolevures Consortium"/>
            <person name="Souciet J.-L."/>
            <person name="Dujon B."/>
            <person name="Gaillardin C."/>
            <person name="Johnston M."/>
            <person name="Baret P.V."/>
            <person name="Cliften P."/>
            <person name="Sherman D.J."/>
            <person name="Weissenbach J."/>
            <person name="Westhof E."/>
            <person name="Wincker P."/>
            <person name="Jubin C."/>
            <person name="Poulain J."/>
            <person name="Barbe V."/>
            <person name="Segurens B."/>
            <person name="Artiguenave F."/>
            <person name="Anthouard V."/>
            <person name="Vacherie B."/>
            <person name="Val M.-E."/>
            <person name="Fulton R.S."/>
            <person name="Minx P."/>
            <person name="Wilson R."/>
            <person name="Durrens P."/>
            <person name="Jean G."/>
            <person name="Marck C."/>
            <person name="Martin T."/>
            <person name="Nikolski M."/>
            <person name="Rolland T."/>
            <person name="Seret M.-L."/>
            <person name="Casaregola S."/>
            <person name="Despons L."/>
            <person name="Fairhead C."/>
            <person name="Fischer G."/>
            <person name="Lafontaine I."/>
            <person name="Leh V."/>
            <person name="Lemaire M."/>
            <person name="de Montigny J."/>
            <person name="Neuveglise C."/>
            <person name="Thierry A."/>
            <person name="Blanc-Lenfle I."/>
            <person name="Bleykasten C."/>
            <person name="Diffels J."/>
            <person name="Fritsch E."/>
            <person name="Frangeul L."/>
            <person name="Goeffon A."/>
            <person name="Jauniaux N."/>
            <person name="Kachouri-Lafond R."/>
            <person name="Payen C."/>
            <person name="Potier S."/>
            <person name="Pribylova L."/>
            <person name="Ozanne C."/>
            <person name="Richard G.-F."/>
            <person name="Sacerdot C."/>
            <person name="Straub M.-L."/>
            <person name="Talla E."/>
        </authorList>
    </citation>
    <scope>NUCLEOTIDE SEQUENCE [LARGE SCALE GENOMIC DNA]</scope>
    <source>
        <strain evidence="2 3">ATCC 2623 / CBS 732 / BCRC 21506 / NBRC 1130 / NCYC 568 / NRRL Y-229</strain>
    </source>
</reference>
<dbReference type="HOGENOM" id="CLU_107237_0_0_1"/>
<protein>
    <submittedName>
        <fullName evidence="2">ZYRO0F11198p</fullName>
    </submittedName>
</protein>
<feature type="region of interest" description="Disordered" evidence="1">
    <location>
        <begin position="93"/>
        <end position="114"/>
    </location>
</feature>
<evidence type="ECO:0000313" key="2">
    <source>
        <dbReference type="EMBL" id="CAR28752.1"/>
    </source>
</evidence>
<gene>
    <name evidence="2" type="ordered locus">ZYRO0F11198g</name>
</gene>
<evidence type="ECO:0000256" key="1">
    <source>
        <dbReference type="SAM" id="MobiDB-lite"/>
    </source>
</evidence>
<dbReference type="STRING" id="559307.C5DY91"/>
<dbReference type="InParanoid" id="C5DY91"/>
<keyword evidence="3" id="KW-1185">Reference proteome</keyword>
<organism evidence="2 3">
    <name type="scientific">Zygosaccharomyces rouxii (strain ATCC 2623 / CBS 732 / NBRC 1130 / NCYC 568 / NRRL Y-229)</name>
    <dbReference type="NCBI Taxonomy" id="559307"/>
    <lineage>
        <taxon>Eukaryota</taxon>
        <taxon>Fungi</taxon>
        <taxon>Dikarya</taxon>
        <taxon>Ascomycota</taxon>
        <taxon>Saccharomycotina</taxon>
        <taxon>Saccharomycetes</taxon>
        <taxon>Saccharomycetales</taxon>
        <taxon>Saccharomycetaceae</taxon>
        <taxon>Zygosaccharomyces</taxon>
    </lineage>
</organism>
<proteinExistence type="predicted"/>
<dbReference type="Proteomes" id="UP000008536">
    <property type="component" value="Chromosome F"/>
</dbReference>